<evidence type="ECO:0008006" key="4">
    <source>
        <dbReference type="Google" id="ProtNLM"/>
    </source>
</evidence>
<dbReference type="RefSeq" id="WP_130513851.1">
    <property type="nucleotide sequence ID" value="NZ_SHKY01000002.1"/>
</dbReference>
<accession>A0A4V2G5Z0</accession>
<dbReference type="Proteomes" id="UP000292564">
    <property type="component" value="Unassembled WGS sequence"/>
</dbReference>
<dbReference type="AlphaFoldDB" id="A0A4V2G5Z0"/>
<reference evidence="2 3" key="1">
    <citation type="submission" date="2019-02" db="EMBL/GenBank/DDBJ databases">
        <title>Sequencing the genomes of 1000 actinobacteria strains.</title>
        <authorList>
            <person name="Klenk H.-P."/>
        </authorList>
    </citation>
    <scope>NUCLEOTIDE SEQUENCE [LARGE SCALE GENOMIC DNA]</scope>
    <source>
        <strain evidence="2 3">DSM 45162</strain>
    </source>
</reference>
<evidence type="ECO:0000256" key="1">
    <source>
        <dbReference type="SAM" id="SignalP"/>
    </source>
</evidence>
<feature type="signal peptide" evidence="1">
    <location>
        <begin position="1"/>
        <end position="28"/>
    </location>
</feature>
<evidence type="ECO:0000313" key="2">
    <source>
        <dbReference type="EMBL" id="RZU46666.1"/>
    </source>
</evidence>
<keyword evidence="1" id="KW-0732">Signal</keyword>
<dbReference type="OrthoDB" id="4965292at2"/>
<sequence>MNRHTAAAIALTVTALTAGCTSPSPAPASPPLTISGHITAGYNLYSLDWETGACFGTGAAAALTTGGQVTVADAANTTVAVGALTDPQLMEADLVGSRDRSGFRKVGCRYAFTVTGVPAGHQFYGLHIGDQTRQVPASETATPVELTIGSVPADATPAA</sequence>
<dbReference type="PROSITE" id="PS51257">
    <property type="entry name" value="PROKAR_LIPOPROTEIN"/>
    <property type="match status" value="1"/>
</dbReference>
<gene>
    <name evidence="2" type="ORF">EV385_6743</name>
</gene>
<comment type="caution">
    <text evidence="2">The sequence shown here is derived from an EMBL/GenBank/DDBJ whole genome shotgun (WGS) entry which is preliminary data.</text>
</comment>
<proteinExistence type="predicted"/>
<keyword evidence="3" id="KW-1185">Reference proteome</keyword>
<evidence type="ECO:0000313" key="3">
    <source>
        <dbReference type="Proteomes" id="UP000292564"/>
    </source>
</evidence>
<organism evidence="2 3">
    <name type="scientific">Krasilnikovia cinnamomea</name>
    <dbReference type="NCBI Taxonomy" id="349313"/>
    <lineage>
        <taxon>Bacteria</taxon>
        <taxon>Bacillati</taxon>
        <taxon>Actinomycetota</taxon>
        <taxon>Actinomycetes</taxon>
        <taxon>Micromonosporales</taxon>
        <taxon>Micromonosporaceae</taxon>
        <taxon>Krasilnikovia</taxon>
    </lineage>
</organism>
<name>A0A4V2G5Z0_9ACTN</name>
<feature type="chain" id="PRO_5020204228" description="Lipoprotein" evidence="1">
    <location>
        <begin position="29"/>
        <end position="159"/>
    </location>
</feature>
<dbReference type="EMBL" id="SHKY01000002">
    <property type="protein sequence ID" value="RZU46666.1"/>
    <property type="molecule type" value="Genomic_DNA"/>
</dbReference>
<protein>
    <recommendedName>
        <fullName evidence="4">Lipoprotein</fullName>
    </recommendedName>
</protein>